<evidence type="ECO:0000313" key="2">
    <source>
        <dbReference type="Proteomes" id="UP000516412"/>
    </source>
</evidence>
<reference evidence="1" key="1">
    <citation type="submission" date="2024-06" db="EMBL/GenBank/DDBJ databases">
        <title>Complete Genome Sequence of mouse commensal type strain Neisseria musculi.</title>
        <authorList>
            <person name="Thapa E."/>
            <person name="Aluvathingal J."/>
            <person name="Nadendla S."/>
            <person name="Mehta A."/>
            <person name="Tettelin H."/>
            <person name="Weyand N.J."/>
        </authorList>
    </citation>
    <scope>NUCLEOTIDE SEQUENCE</scope>
    <source>
        <strain evidence="1">NW831</strain>
    </source>
</reference>
<sequence>MLVVASSFISQCYNKDINNLSLEEVVASSFISQCYNVKHRKTGKR</sequence>
<name>A0A7H1M8I7_9NEIS</name>
<dbReference type="Proteomes" id="UP000516412">
    <property type="component" value="Chromosome"/>
</dbReference>
<gene>
    <name evidence="1" type="ORF">H7A79_2135</name>
</gene>
<dbReference type="EMBL" id="CP060414">
    <property type="protein sequence ID" value="QNT57952.1"/>
    <property type="molecule type" value="Genomic_DNA"/>
</dbReference>
<evidence type="ECO:0000313" key="1">
    <source>
        <dbReference type="EMBL" id="QNT57952.1"/>
    </source>
</evidence>
<protein>
    <submittedName>
        <fullName evidence="1">Uncharacterized protein</fullName>
    </submittedName>
</protein>
<dbReference type="AlphaFoldDB" id="A0A7H1M8I7"/>
<accession>A0A7H1M8I7</accession>
<dbReference type="KEGG" id="nmus:H7A79_2135"/>
<proteinExistence type="predicted"/>
<keyword evidence="2" id="KW-1185">Reference proteome</keyword>
<organism evidence="1 2">
    <name type="scientific">Neisseria musculi</name>
    <dbReference type="NCBI Taxonomy" id="1815583"/>
    <lineage>
        <taxon>Bacteria</taxon>
        <taxon>Pseudomonadati</taxon>
        <taxon>Pseudomonadota</taxon>
        <taxon>Betaproteobacteria</taxon>
        <taxon>Neisseriales</taxon>
        <taxon>Neisseriaceae</taxon>
        <taxon>Neisseria</taxon>
    </lineage>
</organism>